<dbReference type="eggNOG" id="ENOG5032YW0">
    <property type="taxonomic scope" value="Bacteria"/>
</dbReference>
<keyword evidence="2" id="KW-0472">Membrane</keyword>
<dbReference type="Proteomes" id="UP000006000">
    <property type="component" value="Unassembled WGS sequence"/>
</dbReference>
<feature type="transmembrane region" description="Helical" evidence="2">
    <location>
        <begin position="90"/>
        <end position="109"/>
    </location>
</feature>
<evidence type="ECO:0000256" key="2">
    <source>
        <dbReference type="SAM" id="Phobius"/>
    </source>
</evidence>
<comment type="caution">
    <text evidence="3">The sequence shown here is derived from an EMBL/GenBank/DDBJ whole genome shotgun (WGS) entry which is preliminary data.</text>
</comment>
<keyword evidence="2" id="KW-1133">Transmembrane helix</keyword>
<organism evidence="3 4">
    <name type="scientific">Eubacterium ventriosum ATCC 27560</name>
    <dbReference type="NCBI Taxonomy" id="411463"/>
    <lineage>
        <taxon>Bacteria</taxon>
        <taxon>Bacillati</taxon>
        <taxon>Bacillota</taxon>
        <taxon>Clostridia</taxon>
        <taxon>Eubacteriales</taxon>
        <taxon>Eubacteriaceae</taxon>
        <taxon>Eubacterium</taxon>
    </lineage>
</organism>
<keyword evidence="2" id="KW-0812">Transmembrane</keyword>
<accession>A5Z3D7</accession>
<feature type="transmembrane region" description="Helical" evidence="2">
    <location>
        <begin position="129"/>
        <end position="149"/>
    </location>
</feature>
<dbReference type="HOGENOM" id="CLU_1641214_0_0_9"/>
<protein>
    <recommendedName>
        <fullName evidence="5">DUF2953 domain-containing protein</fullName>
    </recommendedName>
</protein>
<gene>
    <name evidence="3" type="ORF">EUBVEN_00183</name>
</gene>
<dbReference type="AlphaFoldDB" id="A5Z3D7"/>
<dbReference type="STRING" id="411463.EUBVEN_00183"/>
<dbReference type="InterPro" id="IPR021338">
    <property type="entry name" value="DUF2953"/>
</dbReference>
<proteinExistence type="predicted"/>
<keyword evidence="1" id="KW-0175">Coiled coil</keyword>
<reference evidence="3 4" key="1">
    <citation type="submission" date="2007-03" db="EMBL/GenBank/DDBJ databases">
        <authorList>
            <person name="Fulton L."/>
            <person name="Clifton S."/>
            <person name="Fulton B."/>
            <person name="Xu J."/>
            <person name="Minx P."/>
            <person name="Pepin K.H."/>
            <person name="Johnson M."/>
            <person name="Thiruvilangam P."/>
            <person name="Bhonagiri V."/>
            <person name="Nash W.E."/>
            <person name="Mardis E.R."/>
            <person name="Wilson R.K."/>
        </authorList>
    </citation>
    <scope>NUCLEOTIDE SEQUENCE [LARGE SCALE GENOMIC DNA]</scope>
    <source>
        <strain evidence="3 4">ATCC 27560</strain>
    </source>
</reference>
<dbReference type="Pfam" id="PF11167">
    <property type="entry name" value="DUF2953"/>
    <property type="match status" value="1"/>
</dbReference>
<evidence type="ECO:0000313" key="3">
    <source>
        <dbReference type="EMBL" id="EDM52532.1"/>
    </source>
</evidence>
<name>A5Z3D7_9FIRM</name>
<sequence>MQISFKKLKQRIKKIVENIKDKIHNIKENAKNKKNSIDEIINQVKTVKQFITSKTTKEAYAYGKKMVLKLLKHLAPNRIKGNLYMGFEESYLTGEALGALGMIYGIFNINPKRFKVYPDFENKVFKGDIIFKGHIYLGVVIVYCLKFYFNENIKRIIKKFI</sequence>
<evidence type="ECO:0000256" key="1">
    <source>
        <dbReference type="SAM" id="Coils"/>
    </source>
</evidence>
<evidence type="ECO:0000313" key="4">
    <source>
        <dbReference type="Proteomes" id="UP000006000"/>
    </source>
</evidence>
<reference evidence="3 4" key="2">
    <citation type="submission" date="2007-04" db="EMBL/GenBank/DDBJ databases">
        <title>Draft genome sequence of Eubacterium ventriosum (ATCC 27560).</title>
        <authorList>
            <person name="Sudarsanam P."/>
            <person name="Ley R."/>
            <person name="Guruge J."/>
            <person name="Turnbaugh P.J."/>
            <person name="Mahowald M."/>
            <person name="Liep D."/>
            <person name="Gordon J."/>
        </authorList>
    </citation>
    <scope>NUCLEOTIDE SEQUENCE [LARGE SCALE GENOMIC DNA]</scope>
    <source>
        <strain evidence="3 4">ATCC 27560</strain>
    </source>
</reference>
<evidence type="ECO:0008006" key="5">
    <source>
        <dbReference type="Google" id="ProtNLM"/>
    </source>
</evidence>
<feature type="coiled-coil region" evidence="1">
    <location>
        <begin position="9"/>
        <end position="43"/>
    </location>
</feature>
<dbReference type="EMBL" id="AAVL02000022">
    <property type="protein sequence ID" value="EDM52532.1"/>
    <property type="molecule type" value="Genomic_DNA"/>
</dbReference>